<protein>
    <submittedName>
        <fullName evidence="1">Uncharacterized protein</fullName>
    </submittedName>
</protein>
<reference evidence="1 2" key="1">
    <citation type="submission" date="2016-11" db="EMBL/GenBank/DDBJ databases">
        <authorList>
            <person name="Jaros S."/>
            <person name="Januszkiewicz K."/>
            <person name="Wedrychowicz H."/>
        </authorList>
    </citation>
    <scope>NUCLEOTIDE SEQUENCE [LARGE SCALE GENOMIC DNA]</scope>
    <source>
        <strain evidence="1 2">DSM 6191</strain>
    </source>
</reference>
<evidence type="ECO:0000313" key="1">
    <source>
        <dbReference type="EMBL" id="SHI02017.1"/>
    </source>
</evidence>
<gene>
    <name evidence="1" type="ORF">SAMN02745941_01571</name>
</gene>
<dbReference type="Proteomes" id="UP000184241">
    <property type="component" value="Unassembled WGS sequence"/>
</dbReference>
<sequence>MKFKEAMRIVNNYSIALNDPMKVANRFNKPTIRAKENTNLEFTQESYEKFDETIEEDLVDNSPKFVSKNPQGVIDSIVEDLTSVRLQQAIILSEIVGKPKSKTRKRRRF</sequence>
<proteinExistence type="predicted"/>
<name>A0A1M5XQ98_9CLOT</name>
<evidence type="ECO:0000313" key="2">
    <source>
        <dbReference type="Proteomes" id="UP000184241"/>
    </source>
</evidence>
<dbReference type="AlphaFoldDB" id="A0A1M5XQ98"/>
<dbReference type="RefSeq" id="WP_073018400.1">
    <property type="nucleotide sequence ID" value="NZ_FQXU01000005.1"/>
</dbReference>
<dbReference type="EMBL" id="FQXU01000005">
    <property type="protein sequence ID" value="SHI02017.1"/>
    <property type="molecule type" value="Genomic_DNA"/>
</dbReference>
<organism evidence="1 2">
    <name type="scientific">Clostridium intestinale DSM 6191</name>
    <dbReference type="NCBI Taxonomy" id="1121320"/>
    <lineage>
        <taxon>Bacteria</taxon>
        <taxon>Bacillati</taxon>
        <taxon>Bacillota</taxon>
        <taxon>Clostridia</taxon>
        <taxon>Eubacteriales</taxon>
        <taxon>Clostridiaceae</taxon>
        <taxon>Clostridium</taxon>
    </lineage>
</organism>
<accession>A0A1M5XQ98</accession>